<comment type="caution">
    <text evidence="1">The sequence shown here is derived from an EMBL/GenBank/DDBJ whole genome shotgun (WGS) entry which is preliminary data.</text>
</comment>
<sequence length="339" mass="38337">MTDQYPKTYRQKRSLQDSAVNMNVISNTRCQLAAMKQDLDGIVESQEEVDQIMCHFAALEAILAKAKKIKLSFSSATEKDIKKLGIEHSGLFFDRKAISQRYNIPRSILDSLHEQLRRIFLHVMAPEHGARARIILDSVLLAVAETCALNTKKTSAVIFPEFTIGAGEGIRVINPTTKHEIWLTGTTDFALCTYSTKRTCRETVLLSTLDDVMRVAHNRITLVETKKETTELRTALPEATAQAVALAEVAGYVDDPFHLKKGVCVDPLLRCFRENATRVFYESEMIQISERDILDNLDRGRQDLHDVTEIVYHWLVSSKGPSEDPLFRLVEEEELDVSL</sequence>
<protein>
    <submittedName>
        <fullName evidence="1">Uncharacterized protein</fullName>
    </submittedName>
</protein>
<proteinExistence type="predicted"/>
<organism evidence="1 2">
    <name type="scientific">Grifola frondosa</name>
    <name type="common">Maitake</name>
    <name type="synonym">Polyporus frondosus</name>
    <dbReference type="NCBI Taxonomy" id="5627"/>
    <lineage>
        <taxon>Eukaryota</taxon>
        <taxon>Fungi</taxon>
        <taxon>Dikarya</taxon>
        <taxon>Basidiomycota</taxon>
        <taxon>Agaricomycotina</taxon>
        <taxon>Agaricomycetes</taxon>
        <taxon>Polyporales</taxon>
        <taxon>Grifolaceae</taxon>
        <taxon>Grifola</taxon>
    </lineage>
</organism>
<dbReference type="Proteomes" id="UP000092993">
    <property type="component" value="Unassembled WGS sequence"/>
</dbReference>
<dbReference type="OrthoDB" id="2803590at2759"/>
<accession>A0A1C7MET9</accession>
<gene>
    <name evidence="1" type="ORF">A0H81_04295</name>
</gene>
<dbReference type="OMA" id="YDIMIGA"/>
<reference evidence="1 2" key="1">
    <citation type="submission" date="2016-03" db="EMBL/GenBank/DDBJ databases">
        <title>Whole genome sequencing of Grifola frondosa 9006-11.</title>
        <authorList>
            <person name="Min B."/>
            <person name="Park H."/>
            <person name="Kim J.-G."/>
            <person name="Cho H."/>
            <person name="Oh Y.-L."/>
            <person name="Kong W.-S."/>
            <person name="Choi I.-G."/>
        </authorList>
    </citation>
    <scope>NUCLEOTIDE SEQUENCE [LARGE SCALE GENOMIC DNA]</scope>
    <source>
        <strain evidence="1 2">9006-11</strain>
    </source>
</reference>
<keyword evidence="2" id="KW-1185">Reference proteome</keyword>
<dbReference type="AlphaFoldDB" id="A0A1C7MET9"/>
<name>A0A1C7MET9_GRIFR</name>
<evidence type="ECO:0000313" key="1">
    <source>
        <dbReference type="EMBL" id="OBZ75415.1"/>
    </source>
</evidence>
<dbReference type="EMBL" id="LUGG01000004">
    <property type="protein sequence ID" value="OBZ75415.1"/>
    <property type="molecule type" value="Genomic_DNA"/>
</dbReference>
<evidence type="ECO:0000313" key="2">
    <source>
        <dbReference type="Proteomes" id="UP000092993"/>
    </source>
</evidence>